<protein>
    <recommendedName>
        <fullName evidence="4">Helix-turn-helix domain-containing protein</fullName>
    </recommendedName>
</protein>
<name>A0ABW6KPR9_9ACTN</name>
<organism evidence="2 3">
    <name type="scientific">Streptomyces kebangsaanensis</name>
    <dbReference type="NCBI Taxonomy" id="864058"/>
    <lineage>
        <taxon>Bacteria</taxon>
        <taxon>Bacillati</taxon>
        <taxon>Actinomycetota</taxon>
        <taxon>Actinomycetes</taxon>
        <taxon>Kitasatosporales</taxon>
        <taxon>Streptomycetaceae</taxon>
        <taxon>Streptomyces</taxon>
    </lineage>
</organism>
<dbReference type="EMBL" id="JBIAFJ010000006">
    <property type="protein sequence ID" value="MFE9169886.1"/>
    <property type="molecule type" value="Genomic_DNA"/>
</dbReference>
<comment type="caution">
    <text evidence="2">The sequence shown here is derived from an EMBL/GenBank/DDBJ whole genome shotgun (WGS) entry which is preliminary data.</text>
</comment>
<accession>A0ABW6KPR9</accession>
<gene>
    <name evidence="2" type="ORF">ACFYNZ_10235</name>
</gene>
<dbReference type="RefSeq" id="WP_388345566.1">
    <property type="nucleotide sequence ID" value="NZ_JBIAFJ010000006.1"/>
</dbReference>
<evidence type="ECO:0008006" key="4">
    <source>
        <dbReference type="Google" id="ProtNLM"/>
    </source>
</evidence>
<feature type="region of interest" description="Disordered" evidence="1">
    <location>
        <begin position="257"/>
        <end position="286"/>
    </location>
</feature>
<evidence type="ECO:0000313" key="3">
    <source>
        <dbReference type="Proteomes" id="UP001601197"/>
    </source>
</evidence>
<sequence>MIYRHCIAPPRAFTQFSHDLIRHPRLSSDAVRLLTWQLSLPQGARESLSRTAERARIGATAFTRAKRQLKEEGFVHERRVQVPGGLWVTQQLVSNVPLNPGEAAKVLAQTPVAAAPVPAPAPTSANPVSPQVAPSRRNPAVGVPTPRSTDGHPRKDPGENTSHHPAAPEPEPEPRPEPDPVTDQARALVAALPHLSPDLRRIPRGMHDELTHLTARWLAAGHTPAAVRTHLLRGLPSDGTPVHRPGGLLRHLLREVPPPPDPPVPHRAPGTTAARSGPEPGQGRPAHLSARLATLRECEGDHVQATLFRPVGDETRCPRCRQAAHSGRTAVDAKAVDHGTAVPGCAARPGTCPQGRGSTRGRSLPRARAAGVRTSAAKKICHGESRHWLVTGLLFLS</sequence>
<feature type="compositionally biased region" description="Pro residues" evidence="1">
    <location>
        <begin position="257"/>
        <end position="266"/>
    </location>
</feature>
<feature type="compositionally biased region" description="Basic and acidic residues" evidence="1">
    <location>
        <begin position="149"/>
        <end position="162"/>
    </location>
</feature>
<feature type="region of interest" description="Disordered" evidence="1">
    <location>
        <begin position="347"/>
        <end position="368"/>
    </location>
</feature>
<proteinExistence type="predicted"/>
<dbReference type="Proteomes" id="UP001601197">
    <property type="component" value="Unassembled WGS sequence"/>
</dbReference>
<feature type="compositionally biased region" description="Low complexity" evidence="1">
    <location>
        <begin position="116"/>
        <end position="130"/>
    </location>
</feature>
<evidence type="ECO:0000313" key="2">
    <source>
        <dbReference type="EMBL" id="MFE9169886.1"/>
    </source>
</evidence>
<evidence type="ECO:0000256" key="1">
    <source>
        <dbReference type="SAM" id="MobiDB-lite"/>
    </source>
</evidence>
<feature type="region of interest" description="Disordered" evidence="1">
    <location>
        <begin position="116"/>
        <end position="182"/>
    </location>
</feature>
<keyword evidence="3" id="KW-1185">Reference proteome</keyword>
<reference evidence="2 3" key="1">
    <citation type="submission" date="2024-10" db="EMBL/GenBank/DDBJ databases">
        <title>The Natural Products Discovery Center: Release of the First 8490 Sequenced Strains for Exploring Actinobacteria Biosynthetic Diversity.</title>
        <authorList>
            <person name="Kalkreuter E."/>
            <person name="Kautsar S.A."/>
            <person name="Yang D."/>
            <person name="Bader C.D."/>
            <person name="Teijaro C.N."/>
            <person name="Fluegel L."/>
            <person name="Davis C.M."/>
            <person name="Simpson J.R."/>
            <person name="Lauterbach L."/>
            <person name="Steele A.D."/>
            <person name="Gui C."/>
            <person name="Meng S."/>
            <person name="Li G."/>
            <person name="Viehrig K."/>
            <person name="Ye F."/>
            <person name="Su P."/>
            <person name="Kiefer A.F."/>
            <person name="Nichols A."/>
            <person name="Cepeda A.J."/>
            <person name="Yan W."/>
            <person name="Fan B."/>
            <person name="Jiang Y."/>
            <person name="Adhikari A."/>
            <person name="Zheng C.-J."/>
            <person name="Schuster L."/>
            <person name="Cowan T.M."/>
            <person name="Smanski M.J."/>
            <person name="Chevrette M.G."/>
            <person name="De Carvalho L.P.S."/>
            <person name="Shen B."/>
        </authorList>
    </citation>
    <scope>NUCLEOTIDE SEQUENCE [LARGE SCALE GENOMIC DNA]</scope>
    <source>
        <strain evidence="2 3">NPDC007147</strain>
    </source>
</reference>